<keyword evidence="3" id="KW-1185">Reference proteome</keyword>
<dbReference type="PANTHER" id="PTHR24422:SF21">
    <property type="entry name" value="CHEMOTAXIS PROTEIN METHYLTRANSFERASE 1"/>
    <property type="match status" value="1"/>
</dbReference>
<dbReference type="Pfam" id="PF01739">
    <property type="entry name" value="CheR"/>
    <property type="match status" value="1"/>
</dbReference>
<dbReference type="PROSITE" id="PS50123">
    <property type="entry name" value="CHER"/>
    <property type="match status" value="1"/>
</dbReference>
<evidence type="ECO:0000313" key="2">
    <source>
        <dbReference type="EMBL" id="MEL1251467.1"/>
    </source>
</evidence>
<dbReference type="Proteomes" id="UP001497045">
    <property type="component" value="Unassembled WGS sequence"/>
</dbReference>
<evidence type="ECO:0000313" key="3">
    <source>
        <dbReference type="Proteomes" id="UP001497045"/>
    </source>
</evidence>
<dbReference type="SUPFAM" id="SSF53335">
    <property type="entry name" value="S-adenosyl-L-methionine-dependent methyltransferases"/>
    <property type="match status" value="1"/>
</dbReference>
<protein>
    <submittedName>
        <fullName evidence="2">Protein-glutamate O-methyltransferase CheR</fullName>
    </submittedName>
</protein>
<reference evidence="2 3" key="1">
    <citation type="submission" date="2024-04" db="EMBL/GenBank/DDBJ databases">
        <title>Aurantiacibacter sp. DGU6 16S ribosomal RNA gene Genome sequencing and assembly.</title>
        <authorList>
            <person name="Park S."/>
        </authorList>
    </citation>
    <scope>NUCLEOTIDE SEQUENCE [LARGE SCALE GENOMIC DNA]</scope>
    <source>
        <strain evidence="2 3">DGU6</strain>
    </source>
</reference>
<evidence type="ECO:0000259" key="1">
    <source>
        <dbReference type="PROSITE" id="PS50123"/>
    </source>
</evidence>
<dbReference type="Gene3D" id="3.40.50.150">
    <property type="entry name" value="Vaccinia Virus protein VP39"/>
    <property type="match status" value="1"/>
</dbReference>
<accession>A0ABU9IID7</accession>
<dbReference type="InterPro" id="IPR000780">
    <property type="entry name" value="CheR_MeTrfase"/>
</dbReference>
<name>A0ABU9IID7_9SPHN</name>
<organism evidence="2 3">
    <name type="scientific">Aurantiacibacter gilvus</name>
    <dbReference type="NCBI Taxonomy" id="3139141"/>
    <lineage>
        <taxon>Bacteria</taxon>
        <taxon>Pseudomonadati</taxon>
        <taxon>Pseudomonadota</taxon>
        <taxon>Alphaproteobacteria</taxon>
        <taxon>Sphingomonadales</taxon>
        <taxon>Erythrobacteraceae</taxon>
        <taxon>Aurantiacibacter</taxon>
    </lineage>
</organism>
<feature type="domain" description="CheR-type methyltransferase" evidence="1">
    <location>
        <begin position="1"/>
        <end position="276"/>
    </location>
</feature>
<gene>
    <name evidence="2" type="ORF">AAEO60_12390</name>
</gene>
<dbReference type="InterPro" id="IPR029063">
    <property type="entry name" value="SAM-dependent_MTases_sf"/>
</dbReference>
<sequence length="294" mass="32643">MNDSGLNTSDMTHEVLAQLLAERTGQDLSPSRRWRVETALSALLRESDASTIDELVAKLTSPFGCPLSSRVADALLNNETYFFRDQQVFEVLAKSALPRLIAQRQDKRRLSIWCVGCSTGQEPLSLSMLLAERAAMLDGWQINIVATDVSHRAIDVARRGLYTPFEAQRGLGIDRMIRWFEEVDGRWKVSPRLLKPIRYQQHNALHAPPSGGPFDLVLCRNVLLYFDQATRQQVFSQIASSLADDGMLLLGAGETPVGQTARFTPAKDLTGFYRLGIPEARTEQLVATGISARG</sequence>
<dbReference type="InterPro" id="IPR050903">
    <property type="entry name" value="Bact_Chemotaxis_MeTrfase"/>
</dbReference>
<dbReference type="PRINTS" id="PR00996">
    <property type="entry name" value="CHERMTFRASE"/>
</dbReference>
<dbReference type="CDD" id="cd02440">
    <property type="entry name" value="AdoMet_MTases"/>
    <property type="match status" value="1"/>
</dbReference>
<dbReference type="EMBL" id="JBBYHV010000002">
    <property type="protein sequence ID" value="MEL1251467.1"/>
    <property type="molecule type" value="Genomic_DNA"/>
</dbReference>
<dbReference type="PANTHER" id="PTHR24422">
    <property type="entry name" value="CHEMOTAXIS PROTEIN METHYLTRANSFERASE"/>
    <property type="match status" value="1"/>
</dbReference>
<dbReference type="RefSeq" id="WP_341674020.1">
    <property type="nucleotide sequence ID" value="NZ_JBBYHV010000002.1"/>
</dbReference>
<proteinExistence type="predicted"/>
<dbReference type="InterPro" id="IPR022642">
    <property type="entry name" value="CheR_C"/>
</dbReference>
<comment type="caution">
    <text evidence="2">The sequence shown here is derived from an EMBL/GenBank/DDBJ whole genome shotgun (WGS) entry which is preliminary data.</text>
</comment>
<dbReference type="SUPFAM" id="SSF47757">
    <property type="entry name" value="Chemotaxis receptor methyltransferase CheR, N-terminal domain"/>
    <property type="match status" value="1"/>
</dbReference>
<dbReference type="SMART" id="SM00138">
    <property type="entry name" value="MeTrc"/>
    <property type="match status" value="1"/>
</dbReference>